<dbReference type="AlphaFoldDB" id="A0A2K9EUS9"/>
<dbReference type="Proteomes" id="UP000233742">
    <property type="component" value="Chromosome"/>
</dbReference>
<evidence type="ECO:0000259" key="1">
    <source>
        <dbReference type="Pfam" id="PF13403"/>
    </source>
</evidence>
<evidence type="ECO:0000313" key="3">
    <source>
        <dbReference type="Proteomes" id="UP000233742"/>
    </source>
</evidence>
<keyword evidence="3" id="KW-1185">Reference proteome</keyword>
<proteinExistence type="predicted"/>
<protein>
    <submittedName>
        <fullName evidence="2">Hemolysin</fullName>
    </submittedName>
</protein>
<evidence type="ECO:0000313" key="2">
    <source>
        <dbReference type="EMBL" id="AUH35555.1"/>
    </source>
</evidence>
<dbReference type="InterPro" id="IPR028992">
    <property type="entry name" value="Hedgehog/Intein_dom"/>
</dbReference>
<dbReference type="OrthoDB" id="6305173at2"/>
<accession>A0A2K9EUS9</accession>
<dbReference type="InterPro" id="IPR036844">
    <property type="entry name" value="Hint_dom_sf"/>
</dbReference>
<sequence>MFVRPYYLDVQIWEDTLNEYGIAEIALNNVHTFTDGTDPDTNTDRGVGGLNGEASFPPRFVGKLDEPVPCFAAGTLIDTPTGPVPVETLEIGSLVMTRDHGAQPVHWIARKLLDAAELTRRSHLHPIRISPGALGDGTPTTDLVVSPQHRVLVRSPIAQRMFGTAEVLVAAKALVGVDGVAVADDIKQVEYVHFLLQQHEVVIANGALTESLYLGPEAIKAIGQKAIDELLSIFPELSDQHDAPTPARPLISVHRAKGLARRHQKNSKGLIGQ</sequence>
<name>A0A2K9EUS9_9RHOB</name>
<dbReference type="Gene3D" id="2.170.16.10">
    <property type="entry name" value="Hedgehog/Intein (Hint) domain"/>
    <property type="match status" value="1"/>
</dbReference>
<dbReference type="KEGG" id="paro:CUV01_17650"/>
<reference evidence="2 3" key="1">
    <citation type="submission" date="2017-12" db="EMBL/GenBank/DDBJ databases">
        <authorList>
            <person name="Hurst M.R.H."/>
        </authorList>
    </citation>
    <scope>NUCLEOTIDE SEQUENCE [LARGE SCALE GENOMIC DNA]</scope>
    <source>
        <strain evidence="2 3">BM15</strain>
    </source>
</reference>
<feature type="domain" description="Hedgehog/Intein (Hint)" evidence="1">
    <location>
        <begin position="69"/>
        <end position="215"/>
    </location>
</feature>
<organism evidence="2 3">
    <name type="scientific">Paracoccus tegillarcae</name>
    <dbReference type="NCBI Taxonomy" id="1529068"/>
    <lineage>
        <taxon>Bacteria</taxon>
        <taxon>Pseudomonadati</taxon>
        <taxon>Pseudomonadota</taxon>
        <taxon>Alphaproteobacteria</taxon>
        <taxon>Rhodobacterales</taxon>
        <taxon>Paracoccaceae</taxon>
        <taxon>Paracoccus</taxon>
    </lineage>
</organism>
<dbReference type="Pfam" id="PF13403">
    <property type="entry name" value="Hint_2"/>
    <property type="match status" value="1"/>
</dbReference>
<dbReference type="EMBL" id="CP025408">
    <property type="protein sequence ID" value="AUH35555.1"/>
    <property type="molecule type" value="Genomic_DNA"/>
</dbReference>
<dbReference type="SUPFAM" id="SSF51294">
    <property type="entry name" value="Hedgehog/intein (Hint) domain"/>
    <property type="match status" value="1"/>
</dbReference>
<gene>
    <name evidence="2" type="ORF">CUV01_17650</name>
</gene>